<dbReference type="EMBL" id="LZSF01000132">
    <property type="protein sequence ID" value="OBA86973.1"/>
    <property type="molecule type" value="Genomic_DNA"/>
</dbReference>
<keyword evidence="4" id="KW-0503">Monooxygenase</keyword>
<reference evidence="7 9" key="2">
    <citation type="submission" date="2019-01" db="EMBL/GenBank/DDBJ databases">
        <title>High-quality-draft genome sequences of five non-tuberculosis mycobacteriaceae isolated from a nosocomial environment.</title>
        <authorList>
            <person name="Tiago I."/>
            <person name="Alarico S."/>
            <person name="Pereira S.G."/>
            <person name="Coelho C."/>
            <person name="Maranha A."/>
            <person name="Empadinhas N."/>
        </authorList>
    </citation>
    <scope>NUCLEOTIDE SEQUENCE [LARGE SCALE GENOMIC DNA]</scope>
    <source>
        <strain evidence="7 9">24AIII</strain>
    </source>
</reference>
<dbReference type="PANTHER" id="PTHR42847">
    <property type="entry name" value="ALKANESULFONATE MONOOXYGENASE"/>
    <property type="match status" value="1"/>
</dbReference>
<dbReference type="GO" id="GO:0046306">
    <property type="term" value="P:alkanesulfonate catabolic process"/>
    <property type="evidence" value="ECO:0007669"/>
    <property type="project" value="TreeGrafter"/>
</dbReference>
<evidence type="ECO:0000256" key="1">
    <source>
        <dbReference type="ARBA" id="ARBA00022630"/>
    </source>
</evidence>
<reference evidence="6 8" key="1">
    <citation type="submission" date="2016-06" db="EMBL/GenBank/DDBJ databases">
        <authorList>
            <person name="Kjaerup R.B."/>
            <person name="Dalgaard T.S."/>
            <person name="Juul-Madsen H.R."/>
        </authorList>
    </citation>
    <scope>NUCLEOTIDE SEQUENCE [LARGE SCALE GENOMIC DNA]</scope>
    <source>
        <strain evidence="6 8">1199456.5</strain>
    </source>
</reference>
<evidence type="ECO:0000313" key="9">
    <source>
        <dbReference type="Proteomes" id="UP000294929"/>
    </source>
</evidence>
<accession>A0A1A0MQB1</accession>
<dbReference type="NCBIfam" id="TIGR03560">
    <property type="entry name" value="F420_Rv1855c"/>
    <property type="match status" value="1"/>
</dbReference>
<keyword evidence="1" id="KW-0285">Flavoprotein</keyword>
<dbReference type="Proteomes" id="UP000093962">
    <property type="component" value="Unassembled WGS sequence"/>
</dbReference>
<dbReference type="Pfam" id="PF00296">
    <property type="entry name" value="Bac_luciferase"/>
    <property type="match status" value="1"/>
</dbReference>
<dbReference type="Gene3D" id="3.20.20.30">
    <property type="entry name" value="Luciferase-like domain"/>
    <property type="match status" value="1"/>
</dbReference>
<keyword evidence="3" id="KW-0560">Oxidoreductase</keyword>
<dbReference type="AlphaFoldDB" id="A0A1A0MQB1"/>
<dbReference type="InterPro" id="IPR019952">
    <property type="entry name" value="F420_OxRdatse_Rv1855c_pred"/>
</dbReference>
<evidence type="ECO:0000313" key="8">
    <source>
        <dbReference type="Proteomes" id="UP000093962"/>
    </source>
</evidence>
<protein>
    <submittedName>
        <fullName evidence="6">LLM class F420-dependent oxidoreductase</fullName>
    </submittedName>
    <submittedName>
        <fullName evidence="7">TIGR03560 family F420-dependent LLM class oxidoreductase</fullName>
    </submittedName>
</protein>
<evidence type="ECO:0000313" key="6">
    <source>
        <dbReference type="EMBL" id="OBA86973.1"/>
    </source>
</evidence>
<dbReference type="InterPro" id="IPR011251">
    <property type="entry name" value="Luciferase-like_dom"/>
</dbReference>
<dbReference type="InterPro" id="IPR036661">
    <property type="entry name" value="Luciferase-like_sf"/>
</dbReference>
<evidence type="ECO:0000259" key="5">
    <source>
        <dbReference type="Pfam" id="PF00296"/>
    </source>
</evidence>
<evidence type="ECO:0000256" key="3">
    <source>
        <dbReference type="ARBA" id="ARBA00023002"/>
    </source>
</evidence>
<dbReference type="Proteomes" id="UP000294929">
    <property type="component" value="Unassembled WGS sequence"/>
</dbReference>
<dbReference type="InterPro" id="IPR050172">
    <property type="entry name" value="SsuD_RutA_monooxygenase"/>
</dbReference>
<name>A0A1A0MQB1_MYCMU</name>
<evidence type="ECO:0000313" key="7">
    <source>
        <dbReference type="EMBL" id="TDK84605.1"/>
    </source>
</evidence>
<feature type="domain" description="Luciferase-like" evidence="5">
    <location>
        <begin position="1"/>
        <end position="253"/>
    </location>
</feature>
<gene>
    <name evidence="6" type="ORF">A5642_21315</name>
    <name evidence="7" type="ORF">EUA03_25735</name>
</gene>
<keyword evidence="2" id="KW-0288">FMN</keyword>
<dbReference type="RefSeq" id="WP_061006489.1">
    <property type="nucleotide sequence ID" value="NZ_LSKA01000482.1"/>
</dbReference>
<dbReference type="PANTHER" id="PTHR42847:SF4">
    <property type="entry name" value="ALKANESULFONATE MONOOXYGENASE-RELATED"/>
    <property type="match status" value="1"/>
</dbReference>
<dbReference type="SUPFAM" id="SSF51679">
    <property type="entry name" value="Bacterial luciferase-like"/>
    <property type="match status" value="1"/>
</dbReference>
<evidence type="ECO:0000256" key="4">
    <source>
        <dbReference type="ARBA" id="ARBA00023033"/>
    </source>
</evidence>
<proteinExistence type="predicted"/>
<organism evidence="6 8">
    <name type="scientific">Mycolicibacterium mucogenicum</name>
    <name type="common">Mycobacterium mucogenicum</name>
    <dbReference type="NCBI Taxonomy" id="56689"/>
    <lineage>
        <taxon>Bacteria</taxon>
        <taxon>Bacillati</taxon>
        <taxon>Actinomycetota</taxon>
        <taxon>Actinomycetes</taxon>
        <taxon>Mycobacteriales</taxon>
        <taxon>Mycobacteriaceae</taxon>
        <taxon>Mycolicibacterium</taxon>
    </lineage>
</organism>
<comment type="caution">
    <text evidence="6">The sequence shown here is derived from an EMBL/GenBank/DDBJ whole genome shotgun (WGS) entry which is preliminary data.</text>
</comment>
<dbReference type="OrthoDB" id="4029802at2"/>
<evidence type="ECO:0000256" key="2">
    <source>
        <dbReference type="ARBA" id="ARBA00022643"/>
    </source>
</evidence>
<dbReference type="EMBL" id="SDLO01000036">
    <property type="protein sequence ID" value="TDK84605.1"/>
    <property type="molecule type" value="Genomic_DNA"/>
</dbReference>
<dbReference type="GO" id="GO:0008726">
    <property type="term" value="F:alkanesulfonate monooxygenase activity"/>
    <property type="evidence" value="ECO:0007669"/>
    <property type="project" value="TreeGrafter"/>
</dbReference>
<sequence>MRLSVSVTNFSWPDGPTAIRANLASVAEILDGTDVHTLWVADHLLQADPAGRLDEPMLEAYTTLGFLAASTAELRLGTLVTATTFRDPAVLIKAVTTLDILSGGRAWLGLGAGYNADEARALGLFLPPTGERFDRMGELLALARRMWDGDESPYEGRYYRAEHPIGRPLPIRRPPVLIGGTGERRTLRMVAEYADACNLFDIPNGESVIRHQLEVLERHCAEIGRPPEEIEHTLTTALTPGETADDLAERCRNLAGLGIEHIVVIARGRPWTPTELDVVVRAAGQLARVSASARAHR</sequence>